<accession>A0ABN9LZP7</accession>
<dbReference type="EMBL" id="CAUEEQ010036785">
    <property type="protein sequence ID" value="CAJ0953505.1"/>
    <property type="molecule type" value="Genomic_DNA"/>
</dbReference>
<evidence type="ECO:0000313" key="3">
    <source>
        <dbReference type="Proteomes" id="UP001176940"/>
    </source>
</evidence>
<dbReference type="PANTHER" id="PTHR16206:SF9">
    <property type="entry name" value="DEP DOMAIN-CONTAINING PROTEIN 7"/>
    <property type="match status" value="1"/>
</dbReference>
<feature type="region of interest" description="Disordered" evidence="1">
    <location>
        <begin position="412"/>
        <end position="437"/>
    </location>
</feature>
<evidence type="ECO:0000313" key="2">
    <source>
        <dbReference type="EMBL" id="CAJ0953505.1"/>
    </source>
</evidence>
<proteinExistence type="predicted"/>
<dbReference type="CDD" id="cd04405">
    <property type="entry name" value="RhoGAP_BRCC3-like"/>
    <property type="match status" value="1"/>
</dbReference>
<name>A0ABN9LZP7_9NEOB</name>
<dbReference type="Proteomes" id="UP001176940">
    <property type="component" value="Unassembled WGS sequence"/>
</dbReference>
<organism evidence="2 3">
    <name type="scientific">Ranitomeya imitator</name>
    <name type="common">mimic poison frog</name>
    <dbReference type="NCBI Taxonomy" id="111125"/>
    <lineage>
        <taxon>Eukaryota</taxon>
        <taxon>Metazoa</taxon>
        <taxon>Chordata</taxon>
        <taxon>Craniata</taxon>
        <taxon>Vertebrata</taxon>
        <taxon>Euteleostomi</taxon>
        <taxon>Amphibia</taxon>
        <taxon>Batrachia</taxon>
        <taxon>Anura</taxon>
        <taxon>Neobatrachia</taxon>
        <taxon>Hyloidea</taxon>
        <taxon>Dendrobatidae</taxon>
        <taxon>Dendrobatinae</taxon>
        <taxon>Ranitomeya</taxon>
    </lineage>
</organism>
<keyword evidence="3" id="KW-1185">Reference proteome</keyword>
<protein>
    <submittedName>
        <fullName evidence="2">Uncharacterized protein</fullName>
    </submittedName>
</protein>
<dbReference type="PANTHER" id="PTHR16206">
    <property type="entry name" value="DEP DOMAIN-CONTAINING"/>
    <property type="match status" value="1"/>
</dbReference>
<sequence length="566" mass="63241">MKYCNEGQTMGQLGCVTVVPLERATHLVPSWLLGGKNWPKGYLKGHDGNQGKHRVTKRGPALSYPMFTLVTGIVGRWRADGNQGKHRSQNLEDLWDNLSLTPADPEQMNLPIDLPSKILCEVWQEQTICRLLQLVDLPVLDSLLESAPAAEKPESSKSEHLIITSQYLDREILKAFSNSQADEWVSAAVDCLEFLPDQIVVELSRNLPEHQGKDGSWKLLLFETLSKYYSQNRVPLVTNPFFDIHTGIAELLVNGKTEPALEATQLCLKLLDSQSREEFRRLLYFMAVAAEPSEFRLHEEDPWKGKKASKATLARCITDAISLSYSSSGMSVPVEVKAHSTRAVAASWAEKAGASIDQICFLSLVGGSPLSVVPSWAQRNTVIGSEDLTHTSAQFILALKFRQRARTNHVTAPSDLSVTAEDAEDGAAPERGKSDNRMTVKRKFSKAVVNNKNLSKGKCDLLVLFLLDHHKDVFKVSNTCKTCVAGSQACHSSYSFCQRVDKGEFDRNTQKTTQTELWTLLKTIYEDTKLSPKEKKRLLGQFYKSHPEIFIQFFGDKLFITHEGTT</sequence>
<reference evidence="2" key="1">
    <citation type="submission" date="2023-07" db="EMBL/GenBank/DDBJ databases">
        <authorList>
            <person name="Stuckert A."/>
        </authorList>
    </citation>
    <scope>NUCLEOTIDE SEQUENCE</scope>
</reference>
<evidence type="ECO:0000256" key="1">
    <source>
        <dbReference type="SAM" id="MobiDB-lite"/>
    </source>
</evidence>
<feature type="compositionally biased region" description="Basic and acidic residues" evidence="1">
    <location>
        <begin position="428"/>
        <end position="437"/>
    </location>
</feature>
<comment type="caution">
    <text evidence="2">The sequence shown here is derived from an EMBL/GenBank/DDBJ whole genome shotgun (WGS) entry which is preliminary data.</text>
</comment>
<gene>
    <name evidence="2" type="ORF">RIMI_LOCUS14335665</name>
</gene>